<reference evidence="1 2" key="1">
    <citation type="submission" date="2018-03" db="EMBL/GenBank/DDBJ databases">
        <title>Genomic Encyclopedia of Archaeal and Bacterial Type Strains, Phase II (KMG-II): from individual species to whole genera.</title>
        <authorList>
            <person name="Goeker M."/>
        </authorList>
    </citation>
    <scope>NUCLEOTIDE SEQUENCE [LARGE SCALE GENOMIC DNA]</scope>
    <source>
        <strain evidence="1 2">DSM 45601</strain>
    </source>
</reference>
<evidence type="ECO:0000313" key="2">
    <source>
        <dbReference type="Proteomes" id="UP000237846"/>
    </source>
</evidence>
<keyword evidence="2" id="KW-1185">Reference proteome</keyword>
<dbReference type="OrthoDB" id="3268595at2"/>
<organism evidence="1 2">
    <name type="scientific">Allonocardiopsis opalescens</name>
    <dbReference type="NCBI Taxonomy" id="1144618"/>
    <lineage>
        <taxon>Bacteria</taxon>
        <taxon>Bacillati</taxon>
        <taxon>Actinomycetota</taxon>
        <taxon>Actinomycetes</taxon>
        <taxon>Streptosporangiales</taxon>
        <taxon>Allonocardiopsis</taxon>
    </lineage>
</organism>
<protein>
    <submittedName>
        <fullName evidence="1">Uncharacterized protein</fullName>
    </submittedName>
</protein>
<sequence length="266" mass="28728">MTPQEFAAQRRGLTEQLIDALLALFRSLGAWHEPQAAEFAAQAVPMVHGAQQMMGALVAARTAELASAALGVPVTPPGLPDDVLVDLRGVPGELVYHRPFATVYTHLGRGEQLDEALQRGATRLAEIAEADLQQTYAHAAQAAMEAVDVPAADRPRFWRRVLVGSENCGLCVVASTQRYRVEDLNPIHPGCDCEVAGIFGADPGQVIDPELLERVHEAVEELTGASDRGARAVDYRSITVEMIREHGELGPMLARPRDRFTGPGDL</sequence>
<name>A0A2T0PVX5_9ACTN</name>
<dbReference type="AlphaFoldDB" id="A0A2T0PVX5"/>
<gene>
    <name evidence="1" type="ORF">CLV72_109189</name>
</gene>
<dbReference type="EMBL" id="PVZC01000009">
    <property type="protein sequence ID" value="PRX95580.1"/>
    <property type="molecule type" value="Genomic_DNA"/>
</dbReference>
<comment type="caution">
    <text evidence="1">The sequence shown here is derived from an EMBL/GenBank/DDBJ whole genome shotgun (WGS) entry which is preliminary data.</text>
</comment>
<dbReference type="RefSeq" id="WP_106251774.1">
    <property type="nucleotide sequence ID" value="NZ_PVZC01000009.1"/>
</dbReference>
<dbReference type="Proteomes" id="UP000237846">
    <property type="component" value="Unassembled WGS sequence"/>
</dbReference>
<proteinExistence type="predicted"/>
<evidence type="ECO:0000313" key="1">
    <source>
        <dbReference type="EMBL" id="PRX95580.1"/>
    </source>
</evidence>
<accession>A0A2T0PVX5</accession>